<reference evidence="2" key="1">
    <citation type="submission" date="2019-09" db="EMBL/GenBank/DDBJ databases">
        <title>Draft genome information of white flower Hibiscus syriacus.</title>
        <authorList>
            <person name="Kim Y.-M."/>
        </authorList>
    </citation>
    <scope>NUCLEOTIDE SEQUENCE [LARGE SCALE GENOMIC DNA]</scope>
    <source>
        <strain evidence="2">YM2019G1</strain>
    </source>
</reference>
<name>A0A6A3CDZ6_HIBSY</name>
<proteinExistence type="predicted"/>
<dbReference type="GO" id="GO:0000428">
    <property type="term" value="C:DNA-directed RNA polymerase complex"/>
    <property type="evidence" value="ECO:0007669"/>
    <property type="project" value="UniProtKB-KW"/>
</dbReference>
<keyword evidence="2" id="KW-0240">DNA-directed RNA polymerase</keyword>
<feature type="compositionally biased region" description="Polar residues" evidence="1">
    <location>
        <begin position="35"/>
        <end position="44"/>
    </location>
</feature>
<dbReference type="Proteomes" id="UP000436088">
    <property type="component" value="Unassembled WGS sequence"/>
</dbReference>
<dbReference type="AlphaFoldDB" id="A0A6A3CDZ6"/>
<evidence type="ECO:0000313" key="2">
    <source>
        <dbReference type="EMBL" id="KAE8726834.1"/>
    </source>
</evidence>
<dbReference type="InterPro" id="IPR038765">
    <property type="entry name" value="Papain-like_cys_pep_sf"/>
</dbReference>
<dbReference type="Gene3D" id="3.90.70.10">
    <property type="entry name" value="Cysteine proteinases"/>
    <property type="match status" value="1"/>
</dbReference>
<sequence length="249" mass="27362">MENQAYATKTLSSDDPSPSKPFLPGDGLDGFPQADSLSGSTTVSPMAVDSTDLDTVLGRFLDDEAVTTPLFPEAATLTDCVLSFTYQTPSCSSTEFEPSQLLALVPYNSKKPVNSQNEKEDPWEWPSSISLENEHSAWTPWRPTPWVPPKEAFRIENEPTGVGAGLENWGNTRFINAILQCFTHTVPFVLGLRSLNLHKKPGDGDINSFSLRRAIYDHIEHSLSSSGGAVSPSKIIEKFKLYPSVSIYH</sequence>
<keyword evidence="3" id="KW-1185">Reference proteome</keyword>
<dbReference type="SUPFAM" id="SSF54001">
    <property type="entry name" value="Cysteine proteinases"/>
    <property type="match status" value="1"/>
</dbReference>
<gene>
    <name evidence="2" type="ORF">F3Y22_tig00005974pilonHSYRG00044</name>
</gene>
<protein>
    <submittedName>
        <fullName evidence="2">DNA-directed RNA polymerase I subunit rpa49</fullName>
    </submittedName>
</protein>
<evidence type="ECO:0000256" key="1">
    <source>
        <dbReference type="SAM" id="MobiDB-lite"/>
    </source>
</evidence>
<feature type="region of interest" description="Disordered" evidence="1">
    <location>
        <begin position="1"/>
        <end position="46"/>
    </location>
</feature>
<organism evidence="2 3">
    <name type="scientific">Hibiscus syriacus</name>
    <name type="common">Rose of Sharon</name>
    <dbReference type="NCBI Taxonomy" id="106335"/>
    <lineage>
        <taxon>Eukaryota</taxon>
        <taxon>Viridiplantae</taxon>
        <taxon>Streptophyta</taxon>
        <taxon>Embryophyta</taxon>
        <taxon>Tracheophyta</taxon>
        <taxon>Spermatophyta</taxon>
        <taxon>Magnoliopsida</taxon>
        <taxon>eudicotyledons</taxon>
        <taxon>Gunneridae</taxon>
        <taxon>Pentapetalae</taxon>
        <taxon>rosids</taxon>
        <taxon>malvids</taxon>
        <taxon>Malvales</taxon>
        <taxon>Malvaceae</taxon>
        <taxon>Malvoideae</taxon>
        <taxon>Hibiscus</taxon>
    </lineage>
</organism>
<feature type="compositionally biased region" description="Polar residues" evidence="1">
    <location>
        <begin position="1"/>
        <end position="16"/>
    </location>
</feature>
<comment type="caution">
    <text evidence="2">The sequence shown here is derived from an EMBL/GenBank/DDBJ whole genome shotgun (WGS) entry which is preliminary data.</text>
</comment>
<keyword evidence="2" id="KW-0804">Transcription</keyword>
<accession>A0A6A3CDZ6</accession>
<dbReference type="EMBL" id="VEPZ02000325">
    <property type="protein sequence ID" value="KAE8726834.1"/>
    <property type="molecule type" value="Genomic_DNA"/>
</dbReference>
<evidence type="ECO:0000313" key="3">
    <source>
        <dbReference type="Proteomes" id="UP000436088"/>
    </source>
</evidence>